<dbReference type="InterPro" id="IPR013256">
    <property type="entry name" value="Chromatin_SPT2"/>
</dbReference>
<protein>
    <submittedName>
        <fullName evidence="3">Uncharacterized protein</fullName>
    </submittedName>
</protein>
<name>A0ABD1UEG2_9LAMI</name>
<comment type="similarity">
    <text evidence="1">Belongs to the SPT2 family.</text>
</comment>
<accession>A0ABD1UEG2</accession>
<dbReference type="PANTHER" id="PTHR22691:SF8">
    <property type="entry name" value="PROTEIN SPT2 HOMOLOG"/>
    <property type="match status" value="1"/>
</dbReference>
<evidence type="ECO:0000313" key="4">
    <source>
        <dbReference type="Proteomes" id="UP001604277"/>
    </source>
</evidence>
<dbReference type="Proteomes" id="UP001604277">
    <property type="component" value="Unassembled WGS sequence"/>
</dbReference>
<organism evidence="3 4">
    <name type="scientific">Forsythia ovata</name>
    <dbReference type="NCBI Taxonomy" id="205694"/>
    <lineage>
        <taxon>Eukaryota</taxon>
        <taxon>Viridiplantae</taxon>
        <taxon>Streptophyta</taxon>
        <taxon>Embryophyta</taxon>
        <taxon>Tracheophyta</taxon>
        <taxon>Spermatophyta</taxon>
        <taxon>Magnoliopsida</taxon>
        <taxon>eudicotyledons</taxon>
        <taxon>Gunneridae</taxon>
        <taxon>Pentapetalae</taxon>
        <taxon>asterids</taxon>
        <taxon>lamiids</taxon>
        <taxon>Lamiales</taxon>
        <taxon>Oleaceae</taxon>
        <taxon>Forsythieae</taxon>
        <taxon>Forsythia</taxon>
    </lineage>
</organism>
<evidence type="ECO:0000313" key="3">
    <source>
        <dbReference type="EMBL" id="KAL2523426.1"/>
    </source>
</evidence>
<keyword evidence="4" id="KW-1185">Reference proteome</keyword>
<keyword evidence="2" id="KW-0175">Coiled coil</keyword>
<reference evidence="4" key="1">
    <citation type="submission" date="2024-07" db="EMBL/GenBank/DDBJ databases">
        <title>Two chromosome-level genome assemblies of Korean endemic species Abeliophyllum distichum and Forsythia ovata (Oleaceae).</title>
        <authorList>
            <person name="Jang H."/>
        </authorList>
    </citation>
    <scope>NUCLEOTIDE SEQUENCE [LARGE SCALE GENOMIC DNA]</scope>
</reference>
<dbReference type="Pfam" id="PF08243">
    <property type="entry name" value="SPT2"/>
    <property type="match status" value="1"/>
</dbReference>
<dbReference type="EMBL" id="JBFOLJ010000007">
    <property type="protein sequence ID" value="KAL2523426.1"/>
    <property type="molecule type" value="Genomic_DNA"/>
</dbReference>
<evidence type="ECO:0000256" key="1">
    <source>
        <dbReference type="ARBA" id="ARBA00006461"/>
    </source>
</evidence>
<dbReference type="AlphaFoldDB" id="A0ABD1UEG2"/>
<evidence type="ECO:0000256" key="2">
    <source>
        <dbReference type="ARBA" id="ARBA00023054"/>
    </source>
</evidence>
<dbReference type="SMART" id="SM00784">
    <property type="entry name" value="SPT2"/>
    <property type="match status" value="1"/>
</dbReference>
<dbReference type="PANTHER" id="PTHR22691">
    <property type="entry name" value="YEAST SPT2-RELATED"/>
    <property type="match status" value="1"/>
</dbReference>
<sequence>MEYLRLRERLKETYRASIKRESMADLRCKENANASRNNGSERIMRQKKSWFNYELIESSVQKRESNRAKIIMDKEKVQWLKSSRDYSFLSYDDDKFQNSVINPVPRMVKNVSKYCISMPKKKFEESRKGKVTPKLPLTSSKLQSKESGFKNSGRSNLEGEVRKRKFVIYDDEDDDTEQAISIIRRMFRYDPKKFGNDADDRNIDATFSDIQKVETRSAKIARKEDAQELKRIVKQEKRETKKRKMN</sequence>
<proteinExistence type="inferred from homology"/>
<gene>
    <name evidence="3" type="ORF">Fot_27349</name>
</gene>
<comment type="caution">
    <text evidence="3">The sequence shown here is derived from an EMBL/GenBank/DDBJ whole genome shotgun (WGS) entry which is preliminary data.</text>
</comment>